<keyword evidence="3" id="KW-1185">Reference proteome</keyword>
<accession>A0A0L7QVU6</accession>
<sequence>MKNEAEIIWWKTVKQDVETTPRRFTGAVLARVAPPPVPSNLHDKNIFKRVPSSPPPPPPSLPAIIILR</sequence>
<dbReference type="AlphaFoldDB" id="A0A0L7QVU6"/>
<reference evidence="2 3" key="1">
    <citation type="submission" date="2015-07" db="EMBL/GenBank/DDBJ databases">
        <title>The genome of Habropoda laboriosa.</title>
        <authorList>
            <person name="Pan H."/>
            <person name="Kapheim K."/>
        </authorList>
    </citation>
    <scope>NUCLEOTIDE SEQUENCE [LARGE SCALE GENOMIC DNA]</scope>
    <source>
        <strain evidence="2">0110345459</strain>
    </source>
</reference>
<dbReference type="EMBL" id="KQ414721">
    <property type="protein sequence ID" value="KOC62748.1"/>
    <property type="molecule type" value="Genomic_DNA"/>
</dbReference>
<feature type="region of interest" description="Disordered" evidence="1">
    <location>
        <begin position="40"/>
        <end position="61"/>
    </location>
</feature>
<evidence type="ECO:0000313" key="3">
    <source>
        <dbReference type="Proteomes" id="UP000053825"/>
    </source>
</evidence>
<dbReference type="Proteomes" id="UP000053825">
    <property type="component" value="Unassembled WGS sequence"/>
</dbReference>
<protein>
    <submittedName>
        <fullName evidence="2">Uncharacterized protein</fullName>
    </submittedName>
</protein>
<evidence type="ECO:0000256" key="1">
    <source>
        <dbReference type="SAM" id="MobiDB-lite"/>
    </source>
</evidence>
<organism evidence="2 3">
    <name type="scientific">Habropoda laboriosa</name>
    <dbReference type="NCBI Taxonomy" id="597456"/>
    <lineage>
        <taxon>Eukaryota</taxon>
        <taxon>Metazoa</taxon>
        <taxon>Ecdysozoa</taxon>
        <taxon>Arthropoda</taxon>
        <taxon>Hexapoda</taxon>
        <taxon>Insecta</taxon>
        <taxon>Pterygota</taxon>
        <taxon>Neoptera</taxon>
        <taxon>Endopterygota</taxon>
        <taxon>Hymenoptera</taxon>
        <taxon>Apocrita</taxon>
        <taxon>Aculeata</taxon>
        <taxon>Apoidea</taxon>
        <taxon>Anthophila</taxon>
        <taxon>Apidae</taxon>
        <taxon>Habropoda</taxon>
    </lineage>
</organism>
<gene>
    <name evidence="2" type="ORF">WH47_03732</name>
</gene>
<proteinExistence type="predicted"/>
<name>A0A0L7QVU6_9HYME</name>
<evidence type="ECO:0000313" key="2">
    <source>
        <dbReference type="EMBL" id="KOC62748.1"/>
    </source>
</evidence>
<feature type="compositionally biased region" description="Pro residues" evidence="1">
    <location>
        <begin position="52"/>
        <end position="61"/>
    </location>
</feature>